<sequence length="371" mass="39077">MHPSHRGAAADRAPRAAPVAQAVVVTGVSRYLAATVAARLAADPRVGRVVGLDAAAPPADVAPQLDGVTTVVAEPHRAADVLADLRADVVVHMAVTSRPPRADDADDDAKERNVIGTMQLLAACQRAPLLRKLIVRSSTAAYGASFKDPAVFTEETAPRATPRGGFARDILDIEGYLRGFARRRPDVLATVLRFAPIIGSAADTTLTRYFASPFVPTVLGRDPRLQFVHLDDVREILHEAVVGAHPGTFNVAGAGVLTLSQAIRRAGRIPVPVPEQGLSAAAALARGLDLGGYGFDQLDLFVHGRVVDTARLVAEFGVTPRTTAEAFDDFIRAHRGGTVLPATQVAAVEQALLDGIRRIRAARPEAADVAG</sequence>
<protein>
    <recommendedName>
        <fullName evidence="1">NAD-dependent epimerase/dehydratase domain-containing protein</fullName>
    </recommendedName>
</protein>
<evidence type="ECO:0000313" key="2">
    <source>
        <dbReference type="EMBL" id="GGK30029.1"/>
    </source>
</evidence>
<dbReference type="Pfam" id="PF01370">
    <property type="entry name" value="Epimerase"/>
    <property type="match status" value="1"/>
</dbReference>
<dbReference type="EMBL" id="BMQC01000007">
    <property type="protein sequence ID" value="GGK30029.1"/>
    <property type="molecule type" value="Genomic_DNA"/>
</dbReference>
<keyword evidence="3" id="KW-1185">Reference proteome</keyword>
<dbReference type="Gene3D" id="3.40.50.720">
    <property type="entry name" value="NAD(P)-binding Rossmann-like Domain"/>
    <property type="match status" value="1"/>
</dbReference>
<name>A0A8J3BUP4_9ACTN</name>
<reference evidence="2" key="2">
    <citation type="submission" date="2020-09" db="EMBL/GenBank/DDBJ databases">
        <authorList>
            <person name="Sun Q."/>
            <person name="Ohkuma M."/>
        </authorList>
    </citation>
    <scope>NUCLEOTIDE SEQUENCE</scope>
    <source>
        <strain evidence="2">JCM 3091</strain>
    </source>
</reference>
<organism evidence="2 3">
    <name type="scientific">Pilimelia terevasa</name>
    <dbReference type="NCBI Taxonomy" id="53372"/>
    <lineage>
        <taxon>Bacteria</taxon>
        <taxon>Bacillati</taxon>
        <taxon>Actinomycetota</taxon>
        <taxon>Actinomycetes</taxon>
        <taxon>Micromonosporales</taxon>
        <taxon>Micromonosporaceae</taxon>
        <taxon>Pilimelia</taxon>
    </lineage>
</organism>
<evidence type="ECO:0000259" key="1">
    <source>
        <dbReference type="Pfam" id="PF01370"/>
    </source>
</evidence>
<dbReference type="Proteomes" id="UP000662200">
    <property type="component" value="Unassembled WGS sequence"/>
</dbReference>
<dbReference type="InterPro" id="IPR050177">
    <property type="entry name" value="Lipid_A_modif_metabolic_enz"/>
</dbReference>
<reference evidence="2" key="1">
    <citation type="journal article" date="2014" name="Int. J. Syst. Evol. Microbiol.">
        <title>Complete genome sequence of Corynebacterium casei LMG S-19264T (=DSM 44701T), isolated from a smear-ripened cheese.</title>
        <authorList>
            <consortium name="US DOE Joint Genome Institute (JGI-PGF)"/>
            <person name="Walter F."/>
            <person name="Albersmeier A."/>
            <person name="Kalinowski J."/>
            <person name="Ruckert C."/>
        </authorList>
    </citation>
    <scope>NUCLEOTIDE SEQUENCE</scope>
    <source>
        <strain evidence="2">JCM 3091</strain>
    </source>
</reference>
<feature type="domain" description="NAD-dependent epimerase/dehydratase" evidence="1">
    <location>
        <begin position="23"/>
        <end position="252"/>
    </location>
</feature>
<gene>
    <name evidence="2" type="ORF">GCM10010124_23500</name>
</gene>
<comment type="caution">
    <text evidence="2">The sequence shown here is derived from an EMBL/GenBank/DDBJ whole genome shotgun (WGS) entry which is preliminary data.</text>
</comment>
<evidence type="ECO:0000313" key="3">
    <source>
        <dbReference type="Proteomes" id="UP000662200"/>
    </source>
</evidence>
<dbReference type="SUPFAM" id="SSF51735">
    <property type="entry name" value="NAD(P)-binding Rossmann-fold domains"/>
    <property type="match status" value="1"/>
</dbReference>
<dbReference type="InterPro" id="IPR036291">
    <property type="entry name" value="NAD(P)-bd_dom_sf"/>
</dbReference>
<dbReference type="InterPro" id="IPR001509">
    <property type="entry name" value="Epimerase_deHydtase"/>
</dbReference>
<dbReference type="PANTHER" id="PTHR43245:SF52">
    <property type="entry name" value="NAD-DEPENDENT EPIMERASE_DEHYDRATASE"/>
    <property type="match status" value="1"/>
</dbReference>
<accession>A0A8J3BUP4</accession>
<dbReference type="PANTHER" id="PTHR43245">
    <property type="entry name" value="BIFUNCTIONAL POLYMYXIN RESISTANCE PROTEIN ARNA"/>
    <property type="match status" value="1"/>
</dbReference>
<dbReference type="AlphaFoldDB" id="A0A8J3BUP4"/>
<proteinExistence type="predicted"/>